<dbReference type="HOGENOM" id="CLU_2700233_0_0_11"/>
<accession>U3P7H0</accession>
<reference evidence="1 2" key="1">
    <citation type="journal article" date="2013" name="Genome Announc.">
        <title>Complete Genome Sequence of Leifsonia xyli subsp. cynodontis Strain DSM46306, a Gram-Positive Bacterial Pathogen of Grasses.</title>
        <authorList>
            <person name="Monteiro-Vitorello C.B."/>
            <person name="Zerillo M.M."/>
            <person name="Van Sluys M.A."/>
            <person name="Camargo L.E."/>
            <person name="Kitajima J.P."/>
        </authorList>
    </citation>
    <scope>NUCLEOTIDE SEQUENCE [LARGE SCALE GENOMIC DNA]</scope>
    <source>
        <strain evidence="1 2">DSM 46306</strain>
    </source>
</reference>
<sequence length="73" mass="7440">MPGSPVTVTVRVGSDKIVELNPSQKSVPSELGSGAGAACAGGARRARPAMVAAARAALMALFPGRERCFMILQ</sequence>
<dbReference type="KEGG" id="lxy:O159_13130"/>
<evidence type="ECO:0000313" key="2">
    <source>
        <dbReference type="Proteomes" id="UP000016743"/>
    </source>
</evidence>
<gene>
    <name evidence="1" type="ORF">O159_13130</name>
</gene>
<organism evidence="1 2">
    <name type="scientific">Leifsonia xyli subsp. cynodontis DSM 46306</name>
    <dbReference type="NCBI Taxonomy" id="1389489"/>
    <lineage>
        <taxon>Bacteria</taxon>
        <taxon>Bacillati</taxon>
        <taxon>Actinomycetota</taxon>
        <taxon>Actinomycetes</taxon>
        <taxon>Micrococcales</taxon>
        <taxon>Microbacteriaceae</taxon>
        <taxon>Leifsonia</taxon>
    </lineage>
</organism>
<dbReference type="EMBL" id="CP006734">
    <property type="protein sequence ID" value="AGW41389.1"/>
    <property type="molecule type" value="Genomic_DNA"/>
</dbReference>
<protein>
    <submittedName>
        <fullName evidence="1">Uncharacterized protein</fullName>
    </submittedName>
</protein>
<dbReference type="Proteomes" id="UP000016743">
    <property type="component" value="Chromosome"/>
</dbReference>
<proteinExistence type="predicted"/>
<keyword evidence="2" id="KW-1185">Reference proteome</keyword>
<evidence type="ECO:0000313" key="1">
    <source>
        <dbReference type="EMBL" id="AGW41389.1"/>
    </source>
</evidence>
<dbReference type="AlphaFoldDB" id="U3P7H0"/>
<name>U3P7H0_LEIXC</name>